<organism evidence="2 3">
    <name type="scientific">Colletotrichum godetiae</name>
    <dbReference type="NCBI Taxonomy" id="1209918"/>
    <lineage>
        <taxon>Eukaryota</taxon>
        <taxon>Fungi</taxon>
        <taxon>Dikarya</taxon>
        <taxon>Ascomycota</taxon>
        <taxon>Pezizomycotina</taxon>
        <taxon>Sordariomycetes</taxon>
        <taxon>Hypocreomycetidae</taxon>
        <taxon>Glomerellales</taxon>
        <taxon>Glomerellaceae</taxon>
        <taxon>Colletotrichum</taxon>
        <taxon>Colletotrichum acutatum species complex</taxon>
    </lineage>
</organism>
<dbReference type="GeneID" id="85457219"/>
<dbReference type="RefSeq" id="XP_060426684.1">
    <property type="nucleotide sequence ID" value="XM_060572693.1"/>
</dbReference>
<evidence type="ECO:0000313" key="2">
    <source>
        <dbReference type="EMBL" id="KAK1672681.1"/>
    </source>
</evidence>
<reference evidence="2" key="1">
    <citation type="submission" date="2021-06" db="EMBL/GenBank/DDBJ databases">
        <title>Comparative genomics, transcriptomics and evolutionary studies reveal genomic signatures of adaptation to plant cell wall in hemibiotrophic fungi.</title>
        <authorList>
            <consortium name="DOE Joint Genome Institute"/>
            <person name="Baroncelli R."/>
            <person name="Diaz J.F."/>
            <person name="Benocci T."/>
            <person name="Peng M."/>
            <person name="Battaglia E."/>
            <person name="Haridas S."/>
            <person name="Andreopoulos W."/>
            <person name="Labutti K."/>
            <person name="Pangilinan J."/>
            <person name="Floch G.L."/>
            <person name="Makela M.R."/>
            <person name="Henrissat B."/>
            <person name="Grigoriev I.V."/>
            <person name="Crouch J.A."/>
            <person name="De Vries R.P."/>
            <person name="Sukno S.A."/>
            <person name="Thon M.R."/>
        </authorList>
    </citation>
    <scope>NUCLEOTIDE SEQUENCE</scope>
    <source>
        <strain evidence="2">CBS 193.32</strain>
    </source>
</reference>
<protein>
    <submittedName>
        <fullName evidence="2">Uncharacterized protein</fullName>
    </submittedName>
</protein>
<feature type="region of interest" description="Disordered" evidence="1">
    <location>
        <begin position="106"/>
        <end position="125"/>
    </location>
</feature>
<accession>A0AAJ0EQD3</accession>
<keyword evidence="3" id="KW-1185">Reference proteome</keyword>
<gene>
    <name evidence="2" type="ORF">BDP55DRAFT_634696</name>
</gene>
<evidence type="ECO:0000256" key="1">
    <source>
        <dbReference type="SAM" id="MobiDB-lite"/>
    </source>
</evidence>
<dbReference type="Proteomes" id="UP001224890">
    <property type="component" value="Unassembled WGS sequence"/>
</dbReference>
<name>A0AAJ0EQD3_9PEZI</name>
<dbReference type="AlphaFoldDB" id="A0AAJ0EQD3"/>
<dbReference type="EMBL" id="JAHMHR010000036">
    <property type="protein sequence ID" value="KAK1672681.1"/>
    <property type="molecule type" value="Genomic_DNA"/>
</dbReference>
<proteinExistence type="predicted"/>
<sequence>MPTSARSTCRSPKAFFTGLLEAYNVALILTTSRSCPLPYSRPQQDQSTVELAFRNMLPRSAASAASLNEDNRWCLRCLGFYAGVYRAKKKPPANYYCERRHSKGAVAPSNEDYREDQGGHAGGTV</sequence>
<evidence type="ECO:0000313" key="3">
    <source>
        <dbReference type="Proteomes" id="UP001224890"/>
    </source>
</evidence>
<comment type="caution">
    <text evidence="2">The sequence shown here is derived from an EMBL/GenBank/DDBJ whole genome shotgun (WGS) entry which is preliminary data.</text>
</comment>